<dbReference type="PANTHER" id="PTHR41878:SF1">
    <property type="entry name" value="TNPR PROTEIN"/>
    <property type="match status" value="1"/>
</dbReference>
<dbReference type="OrthoDB" id="9816539at2"/>
<dbReference type="SUPFAM" id="SSF159941">
    <property type="entry name" value="MM3350-like"/>
    <property type="match status" value="1"/>
</dbReference>
<keyword evidence="3" id="KW-1185">Reference proteome</keyword>
<gene>
    <name evidence="2" type="ORF">SAMN04489750_3304</name>
</gene>
<dbReference type="Gene3D" id="3.10.290.30">
    <property type="entry name" value="MM3350-like"/>
    <property type="match status" value="1"/>
</dbReference>
<sequence>MPRKPADPRTEALLQQLLERSGMSPAQLAQWMLNGGLNQTFQTGPQPAAAVFPDPPAEPLLIRLKVQLDGAKPAIWRRLEVRGDLTMADLHDVLQAAMGWTDSHLHRFWLGPKKQIWRGPHLTNDLDDDEFGDDPGVGEEADLRVDQILRSPKDRLFYTYDFGDSWQHTITVENVRTATEDDPRARCLAGKNACPLEDCGGVGGHEEILELLRTDPTRRSWREELVNWVPPQWDPLTFDVDEANQAINLIGAHPLAALGAPELHPALDDLIDRLDSGDVDSFTGLLVLALDPTVREVSDEQVRDAVRPWQLFLTLAGEDGIPLTSAGWMRPAVVEQIARELGVDQWWIGKTNREDLTAPVARLREHVMELGLLRKFKGNLVRTPRGRAIDGHPDYLWELLADSLLTTGRDGDTGARFEQNAAAASLVHIAAGHPIGQETNAAVATLLTRSGWSINGGPIDRHEIPYLGWTADVIAWVGPVERPRGLRSTPPTAAQRALAATALIVD</sequence>
<reference evidence="3" key="1">
    <citation type="submission" date="2016-10" db="EMBL/GenBank/DDBJ databases">
        <authorList>
            <person name="Varghese N."/>
            <person name="Submissions S."/>
        </authorList>
    </citation>
    <scope>NUCLEOTIDE SEQUENCE [LARGE SCALE GENOMIC DNA]</scope>
    <source>
        <strain evidence="3">DSM 22951</strain>
    </source>
</reference>
<name>A0A2Y8ZXA7_9MICO</name>
<dbReference type="Pfam" id="PF07929">
    <property type="entry name" value="PRiA4_ORF3"/>
    <property type="match status" value="1"/>
</dbReference>
<dbReference type="Proteomes" id="UP000250028">
    <property type="component" value="Unassembled WGS sequence"/>
</dbReference>
<dbReference type="RefSeq" id="WP_109687522.1">
    <property type="nucleotide sequence ID" value="NZ_QGDN01000001.1"/>
</dbReference>
<organism evidence="2 3">
    <name type="scientific">Branchiibius hedensis</name>
    <dbReference type="NCBI Taxonomy" id="672460"/>
    <lineage>
        <taxon>Bacteria</taxon>
        <taxon>Bacillati</taxon>
        <taxon>Actinomycetota</taxon>
        <taxon>Actinomycetes</taxon>
        <taxon>Micrococcales</taxon>
        <taxon>Dermacoccaceae</taxon>
        <taxon>Branchiibius</taxon>
    </lineage>
</organism>
<dbReference type="InterPro" id="IPR024047">
    <property type="entry name" value="MM3350-like_sf"/>
</dbReference>
<dbReference type="AlphaFoldDB" id="A0A2Y8ZXA7"/>
<evidence type="ECO:0000313" key="2">
    <source>
        <dbReference type="EMBL" id="SSA35928.1"/>
    </source>
</evidence>
<evidence type="ECO:0000259" key="1">
    <source>
        <dbReference type="Pfam" id="PF07929"/>
    </source>
</evidence>
<feature type="domain" description="Plasmid pRiA4b Orf3-like" evidence="1">
    <location>
        <begin position="62"/>
        <end position="242"/>
    </location>
</feature>
<dbReference type="InterPro" id="IPR012912">
    <property type="entry name" value="Plasmid_pRiA4b_Orf3-like"/>
</dbReference>
<evidence type="ECO:0000313" key="3">
    <source>
        <dbReference type="Proteomes" id="UP000250028"/>
    </source>
</evidence>
<dbReference type="PANTHER" id="PTHR41878">
    <property type="entry name" value="LEXA REPRESSOR-RELATED"/>
    <property type="match status" value="1"/>
</dbReference>
<protein>
    <submittedName>
        <fullName evidence="2">PRiA4b ORF-3-like protein</fullName>
    </submittedName>
</protein>
<accession>A0A2Y8ZXA7</accession>
<proteinExistence type="predicted"/>
<dbReference type="EMBL" id="UESZ01000001">
    <property type="protein sequence ID" value="SSA35928.1"/>
    <property type="molecule type" value="Genomic_DNA"/>
</dbReference>